<reference evidence="1" key="1">
    <citation type="submission" date="2023-03" db="EMBL/GenBank/DDBJ databases">
        <authorList>
            <person name="Steffen K."/>
            <person name="Cardenas P."/>
        </authorList>
    </citation>
    <scope>NUCLEOTIDE SEQUENCE</scope>
</reference>
<accession>A0AA35R1I9</accession>
<proteinExistence type="predicted"/>
<sequence>MPTCCWTMRGLPVSERRSWKPTAAD</sequence>
<gene>
    <name evidence="1" type="ORF">GBAR_LOCUS2888</name>
</gene>
<dbReference type="AlphaFoldDB" id="A0AA35R1I9"/>
<evidence type="ECO:0000313" key="1">
    <source>
        <dbReference type="EMBL" id="CAI8000298.1"/>
    </source>
</evidence>
<name>A0AA35R1I9_GEOBA</name>
<comment type="caution">
    <text evidence="1">The sequence shown here is derived from an EMBL/GenBank/DDBJ whole genome shotgun (WGS) entry which is preliminary data.</text>
</comment>
<dbReference type="Proteomes" id="UP001174909">
    <property type="component" value="Unassembled WGS sequence"/>
</dbReference>
<organism evidence="1 2">
    <name type="scientific">Geodia barretti</name>
    <name type="common">Barrett's horny sponge</name>
    <dbReference type="NCBI Taxonomy" id="519541"/>
    <lineage>
        <taxon>Eukaryota</taxon>
        <taxon>Metazoa</taxon>
        <taxon>Porifera</taxon>
        <taxon>Demospongiae</taxon>
        <taxon>Heteroscleromorpha</taxon>
        <taxon>Tetractinellida</taxon>
        <taxon>Astrophorina</taxon>
        <taxon>Geodiidae</taxon>
        <taxon>Geodia</taxon>
    </lineage>
</organism>
<protein>
    <submittedName>
        <fullName evidence="1">Uncharacterized protein</fullName>
    </submittedName>
</protein>
<dbReference type="EMBL" id="CASHTH010000397">
    <property type="protein sequence ID" value="CAI8000298.1"/>
    <property type="molecule type" value="Genomic_DNA"/>
</dbReference>
<keyword evidence="2" id="KW-1185">Reference proteome</keyword>
<evidence type="ECO:0000313" key="2">
    <source>
        <dbReference type="Proteomes" id="UP001174909"/>
    </source>
</evidence>